<name>A0A6I2FAW0_9MICO</name>
<dbReference type="GO" id="GO:0016747">
    <property type="term" value="F:acyltransferase activity, transferring groups other than amino-acyl groups"/>
    <property type="evidence" value="ECO:0007669"/>
    <property type="project" value="InterPro"/>
</dbReference>
<sequence length="167" mass="18217">MPLRPVDDRDRALLREATLGNLNWSGERISEAEFDATPELAHYATRFDARRDFGFVDEVADVEADDADDCRPLGVAWVIFLPADDPGYGYVADDVPEFSINVIAEARGRGVGARLVDAVVAEAERRGIRAISLSVEDGNHAQRLYERAGFVAVGRNGGSDTLLLELA</sequence>
<dbReference type="SUPFAM" id="SSF55729">
    <property type="entry name" value="Acyl-CoA N-acyltransferases (Nat)"/>
    <property type="match status" value="1"/>
</dbReference>
<evidence type="ECO:0000259" key="3">
    <source>
        <dbReference type="PROSITE" id="PS51186"/>
    </source>
</evidence>
<dbReference type="PANTHER" id="PTHR43420">
    <property type="entry name" value="ACETYLTRANSFERASE"/>
    <property type="match status" value="1"/>
</dbReference>
<evidence type="ECO:0000313" key="5">
    <source>
        <dbReference type="Proteomes" id="UP000431080"/>
    </source>
</evidence>
<gene>
    <name evidence="4" type="ORF">GE115_08360</name>
</gene>
<keyword evidence="2" id="KW-0012">Acyltransferase</keyword>
<comment type="caution">
    <text evidence="4">The sequence shown here is derived from an EMBL/GenBank/DDBJ whole genome shotgun (WGS) entry which is preliminary data.</text>
</comment>
<dbReference type="InterPro" id="IPR000182">
    <property type="entry name" value="GNAT_dom"/>
</dbReference>
<organism evidence="4 5">
    <name type="scientific">Agromyces agglutinans</name>
    <dbReference type="NCBI Taxonomy" id="2662258"/>
    <lineage>
        <taxon>Bacteria</taxon>
        <taxon>Bacillati</taxon>
        <taxon>Actinomycetota</taxon>
        <taxon>Actinomycetes</taxon>
        <taxon>Micrococcales</taxon>
        <taxon>Microbacteriaceae</taxon>
        <taxon>Agromyces</taxon>
    </lineage>
</organism>
<accession>A0A6I2FAW0</accession>
<dbReference type="AlphaFoldDB" id="A0A6I2FAW0"/>
<dbReference type="EMBL" id="WJIF01000003">
    <property type="protein sequence ID" value="MRG59880.1"/>
    <property type="molecule type" value="Genomic_DNA"/>
</dbReference>
<dbReference type="Proteomes" id="UP000431080">
    <property type="component" value="Unassembled WGS sequence"/>
</dbReference>
<keyword evidence="1 4" id="KW-0808">Transferase</keyword>
<keyword evidence="5" id="KW-1185">Reference proteome</keyword>
<proteinExistence type="predicted"/>
<dbReference type="InterPro" id="IPR050680">
    <property type="entry name" value="YpeA/RimI_acetyltransf"/>
</dbReference>
<dbReference type="InterPro" id="IPR016181">
    <property type="entry name" value="Acyl_CoA_acyltransferase"/>
</dbReference>
<protein>
    <submittedName>
        <fullName evidence="4">GNAT family N-acetyltransferase</fullName>
    </submittedName>
</protein>
<dbReference type="RefSeq" id="WP_153684288.1">
    <property type="nucleotide sequence ID" value="NZ_WJIF01000003.1"/>
</dbReference>
<evidence type="ECO:0000256" key="1">
    <source>
        <dbReference type="ARBA" id="ARBA00022679"/>
    </source>
</evidence>
<evidence type="ECO:0000256" key="2">
    <source>
        <dbReference type="ARBA" id="ARBA00023315"/>
    </source>
</evidence>
<dbReference type="PROSITE" id="PS51186">
    <property type="entry name" value="GNAT"/>
    <property type="match status" value="1"/>
</dbReference>
<feature type="domain" description="N-acetyltransferase" evidence="3">
    <location>
        <begin position="27"/>
        <end position="167"/>
    </location>
</feature>
<dbReference type="PANTHER" id="PTHR43420:SF12">
    <property type="entry name" value="N-ACETYLTRANSFERASE DOMAIN-CONTAINING PROTEIN"/>
    <property type="match status" value="1"/>
</dbReference>
<dbReference type="Gene3D" id="3.40.630.30">
    <property type="match status" value="1"/>
</dbReference>
<dbReference type="Pfam" id="PF00583">
    <property type="entry name" value="Acetyltransf_1"/>
    <property type="match status" value="1"/>
</dbReference>
<reference evidence="4 5" key="1">
    <citation type="submission" date="2019-10" db="EMBL/GenBank/DDBJ databases">
        <authorList>
            <person name="Nie G."/>
            <person name="Ming H."/>
            <person name="Yi B."/>
        </authorList>
    </citation>
    <scope>NUCLEOTIDE SEQUENCE [LARGE SCALE GENOMIC DNA]</scope>
    <source>
        <strain evidence="4 5">CFH 90414</strain>
    </source>
</reference>
<dbReference type="CDD" id="cd04301">
    <property type="entry name" value="NAT_SF"/>
    <property type="match status" value="1"/>
</dbReference>
<evidence type="ECO:0000313" key="4">
    <source>
        <dbReference type="EMBL" id="MRG59880.1"/>
    </source>
</evidence>